<proteinExistence type="predicted"/>
<feature type="compositionally biased region" description="Basic and acidic residues" evidence="1">
    <location>
        <begin position="33"/>
        <end position="54"/>
    </location>
</feature>
<feature type="region of interest" description="Disordered" evidence="1">
    <location>
        <begin position="68"/>
        <end position="106"/>
    </location>
</feature>
<reference evidence="2" key="1">
    <citation type="journal article" date="2020" name="J Insects Food Feed">
        <title>The yellow mealworm (Tenebrio molitor) genome: a resource for the emerging insects as food and feed industry.</title>
        <authorList>
            <person name="Eriksson T."/>
            <person name="Andere A."/>
            <person name="Kelstrup H."/>
            <person name="Emery V."/>
            <person name="Picard C."/>
        </authorList>
    </citation>
    <scope>NUCLEOTIDE SEQUENCE</scope>
    <source>
        <strain evidence="2">Stoneville</strain>
        <tissue evidence="2">Whole head</tissue>
    </source>
</reference>
<organism evidence="2 3">
    <name type="scientific">Tenebrio molitor</name>
    <name type="common">Yellow mealworm beetle</name>
    <dbReference type="NCBI Taxonomy" id="7067"/>
    <lineage>
        <taxon>Eukaryota</taxon>
        <taxon>Metazoa</taxon>
        <taxon>Ecdysozoa</taxon>
        <taxon>Arthropoda</taxon>
        <taxon>Hexapoda</taxon>
        <taxon>Insecta</taxon>
        <taxon>Pterygota</taxon>
        <taxon>Neoptera</taxon>
        <taxon>Endopterygota</taxon>
        <taxon>Coleoptera</taxon>
        <taxon>Polyphaga</taxon>
        <taxon>Cucujiformia</taxon>
        <taxon>Tenebrionidae</taxon>
        <taxon>Tenebrio</taxon>
    </lineage>
</organism>
<reference evidence="2" key="2">
    <citation type="submission" date="2021-08" db="EMBL/GenBank/DDBJ databases">
        <authorList>
            <person name="Eriksson T."/>
        </authorList>
    </citation>
    <scope>NUCLEOTIDE SEQUENCE</scope>
    <source>
        <strain evidence="2">Stoneville</strain>
        <tissue evidence="2">Whole head</tissue>
    </source>
</reference>
<protein>
    <submittedName>
        <fullName evidence="2">Uncharacterized protein</fullName>
    </submittedName>
</protein>
<keyword evidence="3" id="KW-1185">Reference proteome</keyword>
<feature type="compositionally biased region" description="Basic and acidic residues" evidence="1">
    <location>
        <begin position="168"/>
        <end position="203"/>
    </location>
</feature>
<name>A0A8J6LDN1_TENMO</name>
<dbReference type="Proteomes" id="UP000719412">
    <property type="component" value="Unassembled WGS sequence"/>
</dbReference>
<sequence length="427" mass="49020">MPKSPKARKESSKREREEGRMSEEGLNPFRKSSRTERSPSRSEERTQSKEIEKKVETVLREIKEDMAGIVEESRARRKELAAAREKEGEQEREDMLKSSEENGELRKELATVREEMKGREEKGQLEKADWMKRMEMIEEKMEQREKKERKNNVIITGIGAISGNIERGGGRKGDRGETGCRVGDEERENRNGKEGEEREKAQEVTRGYNVGSSKSLRHLIRYGCSAPACVLRIATVVTTADETEAFHRRRRETLRTGSHVMKGSTSDCVDPPTYGSFGRLPFFIATWITYPASTPLTSAKHSKSPVQEVKRVLQMPEYFYTIVQTPEHNKKPKQISDVTLDARFDDDTFPRKASPSRMTHCETPVLSLGRGSFRILFQSRFSSRTSLFAHVARINKQPNLNPVKQLGRRNRKQVRRTHHVKLAKLCE</sequence>
<dbReference type="AlphaFoldDB" id="A0A8J6LDN1"/>
<accession>A0A8J6LDN1</accession>
<comment type="caution">
    <text evidence="2">The sequence shown here is derived from an EMBL/GenBank/DDBJ whole genome shotgun (WGS) entry which is preliminary data.</text>
</comment>
<feature type="region of interest" description="Disordered" evidence="1">
    <location>
        <begin position="1"/>
        <end position="54"/>
    </location>
</feature>
<gene>
    <name evidence="2" type="ORF">GEV33_005901</name>
</gene>
<dbReference type="EMBL" id="JABDTM020020758">
    <property type="protein sequence ID" value="KAH0816890.1"/>
    <property type="molecule type" value="Genomic_DNA"/>
</dbReference>
<evidence type="ECO:0000313" key="2">
    <source>
        <dbReference type="EMBL" id="KAH0816890.1"/>
    </source>
</evidence>
<feature type="region of interest" description="Disordered" evidence="1">
    <location>
        <begin position="165"/>
        <end position="206"/>
    </location>
</feature>
<evidence type="ECO:0000313" key="3">
    <source>
        <dbReference type="Proteomes" id="UP000719412"/>
    </source>
</evidence>
<evidence type="ECO:0000256" key="1">
    <source>
        <dbReference type="SAM" id="MobiDB-lite"/>
    </source>
</evidence>
<feature type="compositionally biased region" description="Basic and acidic residues" evidence="1">
    <location>
        <begin position="7"/>
        <end position="23"/>
    </location>
</feature>